<dbReference type="RefSeq" id="XP_001022302.1">
    <property type="nucleotide sequence ID" value="XM_001022302.3"/>
</dbReference>
<dbReference type="HOGENOM" id="CLU_1573796_0_0_1"/>
<evidence type="ECO:0000256" key="5">
    <source>
        <dbReference type="SAM" id="MobiDB-lite"/>
    </source>
</evidence>
<evidence type="ECO:0000256" key="4">
    <source>
        <dbReference type="ARBA" id="ARBA00022990"/>
    </source>
</evidence>
<dbReference type="InterPro" id="IPR011992">
    <property type="entry name" value="EF-hand-dom_pair"/>
</dbReference>
<dbReference type="EMBL" id="GG662548">
    <property type="protein sequence ID" value="EAS02057.1"/>
    <property type="molecule type" value="Genomic_DNA"/>
</dbReference>
<dbReference type="KEGG" id="tet:TTHERM_00502480"/>
<dbReference type="Pfam" id="PF13405">
    <property type="entry name" value="EF-hand_6"/>
    <property type="match status" value="1"/>
</dbReference>
<keyword evidence="2" id="KW-0479">Metal-binding</keyword>
<accession>I7M333</accession>
<evidence type="ECO:0000313" key="7">
    <source>
        <dbReference type="EMBL" id="EAS02057.1"/>
    </source>
</evidence>
<dbReference type="AlphaFoldDB" id="I7M333"/>
<dbReference type="GO" id="GO:0016460">
    <property type="term" value="C:myosin II complex"/>
    <property type="evidence" value="ECO:0007669"/>
    <property type="project" value="TreeGrafter"/>
</dbReference>
<reference evidence="8" key="1">
    <citation type="journal article" date="2006" name="PLoS Biol.">
        <title>Macronuclear genome sequence of the ciliate Tetrahymena thermophila, a model eukaryote.</title>
        <authorList>
            <person name="Eisen J.A."/>
            <person name="Coyne R.S."/>
            <person name="Wu M."/>
            <person name="Wu D."/>
            <person name="Thiagarajan M."/>
            <person name="Wortman J.R."/>
            <person name="Badger J.H."/>
            <person name="Ren Q."/>
            <person name="Amedeo P."/>
            <person name="Jones K.M."/>
            <person name="Tallon L.J."/>
            <person name="Delcher A.L."/>
            <person name="Salzberg S.L."/>
            <person name="Silva J.C."/>
            <person name="Haas B.J."/>
            <person name="Majoros W.H."/>
            <person name="Farzad M."/>
            <person name="Carlton J.M."/>
            <person name="Smith R.K. Jr."/>
            <person name="Garg J."/>
            <person name="Pearlman R.E."/>
            <person name="Karrer K.M."/>
            <person name="Sun L."/>
            <person name="Manning G."/>
            <person name="Elde N.C."/>
            <person name="Turkewitz A.P."/>
            <person name="Asai D.J."/>
            <person name="Wilkes D.E."/>
            <person name="Wang Y."/>
            <person name="Cai H."/>
            <person name="Collins K."/>
            <person name="Stewart B.A."/>
            <person name="Lee S.R."/>
            <person name="Wilamowska K."/>
            <person name="Weinberg Z."/>
            <person name="Ruzzo W.L."/>
            <person name="Wloga D."/>
            <person name="Gaertig J."/>
            <person name="Frankel J."/>
            <person name="Tsao C.-C."/>
            <person name="Gorovsky M.A."/>
            <person name="Keeling P.J."/>
            <person name="Waller R.F."/>
            <person name="Patron N.J."/>
            <person name="Cherry J.M."/>
            <person name="Stover N.A."/>
            <person name="Krieger C.J."/>
            <person name="del Toro C."/>
            <person name="Ryder H.F."/>
            <person name="Williamson S.C."/>
            <person name="Barbeau R.A."/>
            <person name="Hamilton E.P."/>
            <person name="Orias E."/>
        </authorList>
    </citation>
    <scope>NUCLEOTIDE SEQUENCE [LARGE SCALE GENOMIC DNA]</scope>
    <source>
        <strain evidence="8">SB210</strain>
    </source>
</reference>
<dbReference type="PANTHER" id="PTHR23048:SF0">
    <property type="entry name" value="CALMODULIN LIKE 3"/>
    <property type="match status" value="1"/>
</dbReference>
<dbReference type="STRING" id="312017.I7M333"/>
<dbReference type="SMART" id="SM00054">
    <property type="entry name" value="EFh"/>
    <property type="match status" value="2"/>
</dbReference>
<feature type="compositionally biased region" description="Polar residues" evidence="5">
    <location>
        <begin position="7"/>
        <end position="16"/>
    </location>
</feature>
<dbReference type="Proteomes" id="UP000009168">
    <property type="component" value="Unassembled WGS sequence"/>
</dbReference>
<dbReference type="InterPro" id="IPR050230">
    <property type="entry name" value="CALM/Myosin/TropC-like"/>
</dbReference>
<proteinExistence type="predicted"/>
<dbReference type="PANTHER" id="PTHR23048">
    <property type="entry name" value="MYOSIN LIGHT CHAIN 1, 3"/>
    <property type="match status" value="1"/>
</dbReference>
<evidence type="ECO:0000256" key="1">
    <source>
        <dbReference type="ARBA" id="ARBA00020786"/>
    </source>
</evidence>
<dbReference type="GeneID" id="7825652"/>
<organism evidence="7 8">
    <name type="scientific">Tetrahymena thermophila (strain SB210)</name>
    <dbReference type="NCBI Taxonomy" id="312017"/>
    <lineage>
        <taxon>Eukaryota</taxon>
        <taxon>Sar</taxon>
        <taxon>Alveolata</taxon>
        <taxon>Ciliophora</taxon>
        <taxon>Intramacronucleata</taxon>
        <taxon>Oligohymenophorea</taxon>
        <taxon>Hymenostomatida</taxon>
        <taxon>Tetrahymenina</taxon>
        <taxon>Tetrahymenidae</taxon>
        <taxon>Tetrahymena</taxon>
    </lineage>
</organism>
<evidence type="ECO:0000256" key="3">
    <source>
        <dbReference type="ARBA" id="ARBA00022737"/>
    </source>
</evidence>
<name>I7M333_TETTS</name>
<dbReference type="GO" id="GO:0005509">
    <property type="term" value="F:calcium ion binding"/>
    <property type="evidence" value="ECO:0007669"/>
    <property type="project" value="InterPro"/>
</dbReference>
<dbReference type="InParanoid" id="I7M333"/>
<dbReference type="InterPro" id="IPR002048">
    <property type="entry name" value="EF_hand_dom"/>
</dbReference>
<evidence type="ECO:0000256" key="2">
    <source>
        <dbReference type="ARBA" id="ARBA00022723"/>
    </source>
</evidence>
<dbReference type="SUPFAM" id="SSF47473">
    <property type="entry name" value="EF-hand"/>
    <property type="match status" value="1"/>
</dbReference>
<keyword evidence="8" id="KW-1185">Reference proteome</keyword>
<keyword evidence="4" id="KW-0007">Acetylation</keyword>
<gene>
    <name evidence="7" type="ORF">TTHERM_00502480</name>
</gene>
<evidence type="ECO:0000313" key="8">
    <source>
        <dbReference type="Proteomes" id="UP000009168"/>
    </source>
</evidence>
<dbReference type="eggNOG" id="KOG0028">
    <property type="taxonomic scope" value="Eukaryota"/>
</dbReference>
<dbReference type="OMA" id="MEYTYAY"/>
<keyword evidence="3" id="KW-0677">Repeat</keyword>
<evidence type="ECO:0000259" key="6">
    <source>
        <dbReference type="PROSITE" id="PS50222"/>
    </source>
</evidence>
<sequence length="170" mass="19986">MQRKKNFTPTNKQNKYQNLDDDDEDQLNNIFNLFDIDGQGKIDPQQLLDILRQGEYSKKNPILVDIFQELIEKQQKLNNEAITVDIFKQAISQKLQEKNTKAGAEKIFQLFQPDNRNTISIETLKKIVDEIDENITQDELKDFIYNISQEGNSNYIHLDDFRNAMMKTNQ</sequence>
<feature type="domain" description="EF-hand" evidence="6">
    <location>
        <begin position="22"/>
        <end position="57"/>
    </location>
</feature>
<feature type="region of interest" description="Disordered" evidence="5">
    <location>
        <begin position="1"/>
        <end position="22"/>
    </location>
</feature>
<protein>
    <recommendedName>
        <fullName evidence="1">Calmodulin</fullName>
    </recommendedName>
</protein>
<dbReference type="PROSITE" id="PS50222">
    <property type="entry name" value="EF_HAND_2"/>
    <property type="match status" value="1"/>
</dbReference>
<dbReference type="Gene3D" id="1.10.238.10">
    <property type="entry name" value="EF-hand"/>
    <property type="match status" value="2"/>
</dbReference>